<name>A0A448MS13_9PAST</name>
<dbReference type="Proteomes" id="UP000278733">
    <property type="component" value="Chromosome"/>
</dbReference>
<evidence type="ECO:0000313" key="10">
    <source>
        <dbReference type="EMBL" id="VEH67924.1"/>
    </source>
</evidence>
<keyword evidence="2" id="KW-1003">Cell membrane</keyword>
<evidence type="ECO:0000256" key="6">
    <source>
        <dbReference type="ARBA" id="ARBA00023136"/>
    </source>
</evidence>
<proteinExistence type="predicted"/>
<dbReference type="PROSITE" id="PS51779">
    <property type="entry name" value="POTRA"/>
    <property type="match status" value="1"/>
</dbReference>
<reference evidence="10 11" key="1">
    <citation type="submission" date="2018-12" db="EMBL/GenBank/DDBJ databases">
        <authorList>
            <consortium name="Pathogen Informatics"/>
        </authorList>
    </citation>
    <scope>NUCLEOTIDE SEQUENCE [LARGE SCALE GENOMIC DNA]</scope>
    <source>
        <strain evidence="10 11">NCTC8284</strain>
    </source>
</reference>
<keyword evidence="7" id="KW-0131">Cell cycle</keyword>
<dbReference type="KEGG" id="rpne:NCTC8284_03139"/>
<dbReference type="PANTHER" id="PTHR35851">
    <property type="entry name" value="CELL DIVISION PROTEIN FTSQ"/>
    <property type="match status" value="1"/>
</dbReference>
<dbReference type="EMBL" id="LR134405">
    <property type="protein sequence ID" value="VEH67924.1"/>
    <property type="molecule type" value="Genomic_DNA"/>
</dbReference>
<keyword evidence="4 8" id="KW-0812">Transmembrane</keyword>
<dbReference type="PANTHER" id="PTHR35851:SF1">
    <property type="entry name" value="CELL DIVISION PROTEIN FTSQ"/>
    <property type="match status" value="1"/>
</dbReference>
<comment type="subcellular location">
    <subcellularLocation>
        <location evidence="1">Membrane</location>
    </subcellularLocation>
</comment>
<dbReference type="AlphaFoldDB" id="A0A448MS13"/>
<feature type="domain" description="POTRA" evidence="9">
    <location>
        <begin position="54"/>
        <end position="124"/>
    </location>
</feature>
<dbReference type="STRING" id="758.GCA_000730685_01254"/>
<keyword evidence="3" id="KW-0132">Cell division</keyword>
<dbReference type="Pfam" id="PF08478">
    <property type="entry name" value="POTRA_1"/>
    <property type="match status" value="1"/>
</dbReference>
<evidence type="ECO:0000256" key="5">
    <source>
        <dbReference type="ARBA" id="ARBA00022989"/>
    </source>
</evidence>
<feature type="transmembrane region" description="Helical" evidence="8">
    <location>
        <begin position="21"/>
        <end position="41"/>
    </location>
</feature>
<evidence type="ECO:0000256" key="3">
    <source>
        <dbReference type="ARBA" id="ARBA00022618"/>
    </source>
</evidence>
<evidence type="ECO:0000256" key="2">
    <source>
        <dbReference type="ARBA" id="ARBA00022475"/>
    </source>
</evidence>
<dbReference type="InterPro" id="IPR013685">
    <property type="entry name" value="POTRA_FtsQ_type"/>
</dbReference>
<sequence>MNVLKRKGTPNTRYGESKFKYFLQLRLLIAILCIGFGYVVYSNWQNWLESLDSKPISAYAIVGKTEFTDYADVQDVLLKMGALKGFWGQDVKVIQEQIETLPWIKGAVVRKVWPNRLSIWLTEYSPVAIWNKTEFVTKDGAVFQLPMERLKIKCCLI</sequence>
<evidence type="ECO:0000256" key="4">
    <source>
        <dbReference type="ARBA" id="ARBA00022692"/>
    </source>
</evidence>
<dbReference type="InterPro" id="IPR034746">
    <property type="entry name" value="POTRA"/>
</dbReference>
<protein>
    <submittedName>
        <fullName evidence="10">Protein FtsQ</fullName>
    </submittedName>
</protein>
<evidence type="ECO:0000256" key="8">
    <source>
        <dbReference type="SAM" id="Phobius"/>
    </source>
</evidence>
<evidence type="ECO:0000256" key="7">
    <source>
        <dbReference type="ARBA" id="ARBA00023306"/>
    </source>
</evidence>
<dbReference type="GO" id="GO:0016020">
    <property type="term" value="C:membrane"/>
    <property type="evidence" value="ECO:0007669"/>
    <property type="project" value="UniProtKB-SubCell"/>
</dbReference>
<keyword evidence="5 8" id="KW-1133">Transmembrane helix</keyword>
<gene>
    <name evidence="10" type="primary">ftsQ_2</name>
    <name evidence="10" type="ORF">NCTC8284_03139</name>
</gene>
<evidence type="ECO:0000313" key="11">
    <source>
        <dbReference type="Proteomes" id="UP000278733"/>
    </source>
</evidence>
<organism evidence="10 11">
    <name type="scientific">Rodentibacter pneumotropicus</name>
    <dbReference type="NCBI Taxonomy" id="758"/>
    <lineage>
        <taxon>Bacteria</taxon>
        <taxon>Pseudomonadati</taxon>
        <taxon>Pseudomonadota</taxon>
        <taxon>Gammaproteobacteria</taxon>
        <taxon>Pasteurellales</taxon>
        <taxon>Pasteurellaceae</taxon>
        <taxon>Rodentibacter</taxon>
    </lineage>
</organism>
<dbReference type="InterPro" id="IPR026579">
    <property type="entry name" value="FtsQ"/>
</dbReference>
<accession>A0A448MS13</accession>
<evidence type="ECO:0000256" key="1">
    <source>
        <dbReference type="ARBA" id="ARBA00004370"/>
    </source>
</evidence>
<keyword evidence="6 8" id="KW-0472">Membrane</keyword>
<dbReference type="GO" id="GO:0090529">
    <property type="term" value="P:cell septum assembly"/>
    <property type="evidence" value="ECO:0007669"/>
    <property type="project" value="InterPro"/>
</dbReference>
<dbReference type="Gene3D" id="3.10.20.310">
    <property type="entry name" value="membrane protein fhac"/>
    <property type="match status" value="1"/>
</dbReference>
<evidence type="ECO:0000259" key="9">
    <source>
        <dbReference type="PROSITE" id="PS51779"/>
    </source>
</evidence>